<evidence type="ECO:0000256" key="1">
    <source>
        <dbReference type="PROSITE-ProRule" id="PRU00221"/>
    </source>
</evidence>
<dbReference type="SUPFAM" id="SSF50978">
    <property type="entry name" value="WD40 repeat-like"/>
    <property type="match status" value="1"/>
</dbReference>
<dbReference type="PANTHER" id="PTHR44321">
    <property type="entry name" value="TRANSDUCIN BETA-LIKE PROTEIN 2"/>
    <property type="match status" value="1"/>
</dbReference>
<protein>
    <recommendedName>
        <fullName evidence="6">Transducin beta-like protein 2</fullName>
    </recommendedName>
</protein>
<dbReference type="InterPro" id="IPR036322">
    <property type="entry name" value="WD40_repeat_dom_sf"/>
</dbReference>
<evidence type="ECO:0000313" key="5">
    <source>
        <dbReference type="Proteomes" id="UP001152799"/>
    </source>
</evidence>
<proteinExistence type="predicted"/>
<dbReference type="Proteomes" id="UP001152799">
    <property type="component" value="Chromosome 4"/>
</dbReference>
<evidence type="ECO:0008006" key="6">
    <source>
        <dbReference type="Google" id="ProtNLM"/>
    </source>
</evidence>
<dbReference type="PROSITE" id="PS50294">
    <property type="entry name" value="WD_REPEATS_REGION"/>
    <property type="match status" value="1"/>
</dbReference>
<dbReference type="PROSITE" id="PS50082">
    <property type="entry name" value="WD_REPEATS_2"/>
    <property type="match status" value="3"/>
</dbReference>
<feature type="repeat" description="WD" evidence="1">
    <location>
        <begin position="197"/>
        <end position="238"/>
    </location>
</feature>
<evidence type="ECO:0000256" key="3">
    <source>
        <dbReference type="SAM" id="Phobius"/>
    </source>
</evidence>
<feature type="transmembrane region" description="Helical" evidence="3">
    <location>
        <begin position="9"/>
        <end position="31"/>
    </location>
</feature>
<feature type="compositionally biased region" description="Basic and acidic residues" evidence="2">
    <location>
        <begin position="74"/>
        <end position="84"/>
    </location>
</feature>
<dbReference type="Pfam" id="PF00400">
    <property type="entry name" value="WD40"/>
    <property type="match status" value="4"/>
</dbReference>
<dbReference type="AlphaFoldDB" id="A0A9N9MMI6"/>
<dbReference type="SMART" id="SM00320">
    <property type="entry name" value="WD40"/>
    <property type="match status" value="5"/>
</dbReference>
<dbReference type="InterPro" id="IPR001680">
    <property type="entry name" value="WD40_rpt"/>
</dbReference>
<organism evidence="4 5">
    <name type="scientific">Ceutorhynchus assimilis</name>
    <name type="common">cabbage seed weevil</name>
    <dbReference type="NCBI Taxonomy" id="467358"/>
    <lineage>
        <taxon>Eukaryota</taxon>
        <taxon>Metazoa</taxon>
        <taxon>Ecdysozoa</taxon>
        <taxon>Arthropoda</taxon>
        <taxon>Hexapoda</taxon>
        <taxon>Insecta</taxon>
        <taxon>Pterygota</taxon>
        <taxon>Neoptera</taxon>
        <taxon>Endopterygota</taxon>
        <taxon>Coleoptera</taxon>
        <taxon>Polyphaga</taxon>
        <taxon>Cucujiformia</taxon>
        <taxon>Curculionidae</taxon>
        <taxon>Ceutorhynchinae</taxon>
        <taxon>Ceutorhynchus</taxon>
    </lineage>
</organism>
<keyword evidence="3" id="KW-0472">Membrane</keyword>
<dbReference type="InterPro" id="IPR042410">
    <property type="entry name" value="WBSCR13"/>
</dbReference>
<keyword evidence="5" id="KW-1185">Reference proteome</keyword>
<dbReference type="GO" id="GO:0030968">
    <property type="term" value="P:endoplasmic reticulum unfolded protein response"/>
    <property type="evidence" value="ECO:0007669"/>
    <property type="project" value="TreeGrafter"/>
</dbReference>
<name>A0A9N9MMI6_9CUCU</name>
<feature type="repeat" description="WD" evidence="1">
    <location>
        <begin position="100"/>
        <end position="131"/>
    </location>
</feature>
<reference evidence="4" key="1">
    <citation type="submission" date="2022-01" db="EMBL/GenBank/DDBJ databases">
        <authorList>
            <person name="King R."/>
        </authorList>
    </citation>
    <scope>NUCLEOTIDE SEQUENCE</scope>
</reference>
<feature type="repeat" description="WD" evidence="1">
    <location>
        <begin position="290"/>
        <end position="322"/>
    </location>
</feature>
<sequence>MAEANNSDFLILITIFVGLGVIILVFLLKWIKQEQSNKDNTKNDKSAKSKSSSTETSGKHGKKEQQAAKPKKKQLTERETRRTARANEKGFNHPWLLATLKGHTGRVLDMDFSANGKYLVSCGDDRTVFIWGAKELANKDRKSLRVNIEFDYATHVKWSPDCKAFIIHRFNENCLEVYKVDKKKDGWLTASKAVTFPKGHDTDVIGMGIASNGKFIMTCSNKTDMIVWDLKGEKLAKLDTFLMSTECAKISPCGRFIVASGFTPEAKTWEVVFDKSGDFKEAKQVPQLNLGGHSSGVYDVAFDVDSSHMATVSKDLTWRLFDTKVNYKQGQDARLDISGRYESSSSKSLVALSPNAEVLVVATANDLQFYSTMTGKLDSTVENISNEHITSILFDASGKHLLVSSDKQIRVFLNVPGYRCAIAHAKEKLKEHQTSATRERLQQLVKESEDFLKNF</sequence>
<keyword evidence="3" id="KW-0812">Transmembrane</keyword>
<dbReference type="OrthoDB" id="200924at2759"/>
<evidence type="ECO:0000313" key="4">
    <source>
        <dbReference type="EMBL" id="CAG9767198.1"/>
    </source>
</evidence>
<keyword evidence="3" id="KW-1133">Transmembrane helix</keyword>
<dbReference type="PANTHER" id="PTHR44321:SF1">
    <property type="entry name" value="TRANSDUCIN BETA-LIKE PROTEIN 2"/>
    <property type="match status" value="1"/>
</dbReference>
<feature type="region of interest" description="Disordered" evidence="2">
    <location>
        <begin position="37"/>
        <end position="84"/>
    </location>
</feature>
<keyword evidence="1" id="KW-0853">WD repeat</keyword>
<evidence type="ECO:0000256" key="2">
    <source>
        <dbReference type="SAM" id="MobiDB-lite"/>
    </source>
</evidence>
<dbReference type="GO" id="GO:0005783">
    <property type="term" value="C:endoplasmic reticulum"/>
    <property type="evidence" value="ECO:0007669"/>
    <property type="project" value="TreeGrafter"/>
</dbReference>
<dbReference type="EMBL" id="OU892280">
    <property type="protein sequence ID" value="CAG9767198.1"/>
    <property type="molecule type" value="Genomic_DNA"/>
</dbReference>
<feature type="compositionally biased region" description="Basic and acidic residues" evidence="2">
    <location>
        <begin position="37"/>
        <end position="47"/>
    </location>
</feature>
<accession>A0A9N9MMI6</accession>
<gene>
    <name evidence="4" type="ORF">CEUTPL_LOCUS7764</name>
</gene>
<dbReference type="Gene3D" id="2.130.10.10">
    <property type="entry name" value="YVTN repeat-like/Quinoprotein amine dehydrogenase"/>
    <property type="match status" value="2"/>
</dbReference>
<dbReference type="InterPro" id="IPR015943">
    <property type="entry name" value="WD40/YVTN_repeat-like_dom_sf"/>
</dbReference>